<dbReference type="EMBL" id="QXGA01009919">
    <property type="protein sequence ID" value="KAE9056003.1"/>
    <property type="molecule type" value="Genomic_DNA"/>
</dbReference>
<evidence type="ECO:0000313" key="3">
    <source>
        <dbReference type="Proteomes" id="UP000440732"/>
    </source>
</evidence>
<name>A0A6A3P9R4_9STRA</name>
<dbReference type="AlphaFoldDB" id="A0A6A3P9R4"/>
<proteinExistence type="predicted"/>
<comment type="caution">
    <text evidence="2">The sequence shown here is derived from an EMBL/GenBank/DDBJ whole genome shotgun (WGS) entry which is preliminary data.</text>
</comment>
<dbReference type="Proteomes" id="UP000440732">
    <property type="component" value="Unassembled WGS sequence"/>
</dbReference>
<gene>
    <name evidence="2" type="ORF">PF006_g32813</name>
</gene>
<evidence type="ECO:0000313" key="2">
    <source>
        <dbReference type="EMBL" id="KAE9056003.1"/>
    </source>
</evidence>
<protein>
    <submittedName>
        <fullName evidence="2">Uncharacterized protein</fullName>
    </submittedName>
</protein>
<sequence length="136" mass="15307">NCTLPQSWRPTSTRPPTSTCSSTNCAHHTPWTRYAWTKSWPPCVNELHATPDMADDQKLDAALEQGDQVQLNADEQRADPALDEMLLDQGLNSHRSAPELDADLVVDDASCAHRKSRLQCARSRYGRQVHCRFGYD</sequence>
<accession>A0A6A3P9R4</accession>
<evidence type="ECO:0000256" key="1">
    <source>
        <dbReference type="SAM" id="MobiDB-lite"/>
    </source>
</evidence>
<reference evidence="2 3" key="1">
    <citation type="submission" date="2018-08" db="EMBL/GenBank/DDBJ databases">
        <title>Genomic investigation of the strawberry pathogen Phytophthora fragariae indicates pathogenicity is determined by transcriptional variation in three key races.</title>
        <authorList>
            <person name="Adams T.M."/>
            <person name="Armitage A.D."/>
            <person name="Sobczyk M.K."/>
            <person name="Bates H.J."/>
            <person name="Dunwell J.M."/>
            <person name="Nellist C.F."/>
            <person name="Harrison R.J."/>
        </authorList>
    </citation>
    <scope>NUCLEOTIDE SEQUENCE [LARGE SCALE GENOMIC DNA]</scope>
    <source>
        <strain evidence="2 3">NOV-5</strain>
    </source>
</reference>
<feature type="non-terminal residue" evidence="2">
    <location>
        <position position="1"/>
    </location>
</feature>
<organism evidence="2 3">
    <name type="scientific">Phytophthora fragariae</name>
    <dbReference type="NCBI Taxonomy" id="53985"/>
    <lineage>
        <taxon>Eukaryota</taxon>
        <taxon>Sar</taxon>
        <taxon>Stramenopiles</taxon>
        <taxon>Oomycota</taxon>
        <taxon>Peronosporomycetes</taxon>
        <taxon>Peronosporales</taxon>
        <taxon>Peronosporaceae</taxon>
        <taxon>Phytophthora</taxon>
    </lineage>
</organism>
<feature type="region of interest" description="Disordered" evidence="1">
    <location>
        <begin position="1"/>
        <end position="21"/>
    </location>
</feature>